<keyword evidence="16" id="KW-1185">Reference proteome</keyword>
<keyword evidence="6 11" id="KW-0031">Aminopeptidase</keyword>
<dbReference type="GO" id="GO:0006508">
    <property type="term" value="P:proteolysis"/>
    <property type="evidence" value="ECO:0007669"/>
    <property type="project" value="UniProtKB-KW"/>
</dbReference>
<name>A0A4Y8RVH4_9HYPH</name>
<evidence type="ECO:0000256" key="9">
    <source>
        <dbReference type="ARBA" id="ARBA00022801"/>
    </source>
</evidence>
<evidence type="ECO:0000256" key="13">
    <source>
        <dbReference type="RuleBase" id="RU003421"/>
    </source>
</evidence>
<comment type="subcellular location">
    <subcellularLocation>
        <location evidence="2 11">Cytoplasm</location>
    </subcellularLocation>
</comment>
<evidence type="ECO:0000256" key="8">
    <source>
        <dbReference type="ARBA" id="ARBA00022670"/>
    </source>
</evidence>
<dbReference type="GO" id="GO:0005737">
    <property type="term" value="C:cytoplasm"/>
    <property type="evidence" value="ECO:0007669"/>
    <property type="project" value="UniProtKB-SubCell"/>
</dbReference>
<evidence type="ECO:0000313" key="16">
    <source>
        <dbReference type="Proteomes" id="UP000298179"/>
    </source>
</evidence>
<dbReference type="GO" id="GO:0004177">
    <property type="term" value="F:aminopeptidase activity"/>
    <property type="evidence" value="ECO:0007669"/>
    <property type="project" value="UniProtKB-UniRule"/>
</dbReference>
<dbReference type="InterPro" id="IPR029058">
    <property type="entry name" value="AB_hydrolase_fold"/>
</dbReference>
<proteinExistence type="inferred from homology"/>
<evidence type="ECO:0000256" key="10">
    <source>
        <dbReference type="ARBA" id="ARBA00029605"/>
    </source>
</evidence>
<dbReference type="PANTHER" id="PTHR43722">
    <property type="entry name" value="PROLINE IMINOPEPTIDASE"/>
    <property type="match status" value="1"/>
</dbReference>
<keyword evidence="7 11" id="KW-0963">Cytoplasm</keyword>
<dbReference type="PIRSF" id="PIRSF006431">
    <property type="entry name" value="Pept_S33"/>
    <property type="match status" value="1"/>
</dbReference>
<dbReference type="RefSeq" id="WP_134760079.1">
    <property type="nucleotide sequence ID" value="NZ_SOZD01000001.1"/>
</dbReference>
<comment type="similarity">
    <text evidence="3 11 13">Belongs to the peptidase S33 family.</text>
</comment>
<dbReference type="Gene3D" id="3.40.50.1820">
    <property type="entry name" value="alpha/beta hydrolase"/>
    <property type="match status" value="1"/>
</dbReference>
<evidence type="ECO:0000256" key="3">
    <source>
        <dbReference type="ARBA" id="ARBA00010088"/>
    </source>
</evidence>
<evidence type="ECO:0000256" key="4">
    <source>
        <dbReference type="ARBA" id="ARBA00012568"/>
    </source>
</evidence>
<evidence type="ECO:0000256" key="7">
    <source>
        <dbReference type="ARBA" id="ARBA00022490"/>
    </source>
</evidence>
<dbReference type="PANTHER" id="PTHR43722:SF1">
    <property type="entry name" value="PROLINE IMINOPEPTIDASE"/>
    <property type="match status" value="1"/>
</dbReference>
<organism evidence="15 16">
    <name type="scientific">Jiella endophytica</name>
    <dbReference type="NCBI Taxonomy" id="2558362"/>
    <lineage>
        <taxon>Bacteria</taxon>
        <taxon>Pseudomonadati</taxon>
        <taxon>Pseudomonadota</taxon>
        <taxon>Alphaproteobacteria</taxon>
        <taxon>Hyphomicrobiales</taxon>
        <taxon>Aurantimonadaceae</taxon>
        <taxon>Jiella</taxon>
    </lineage>
</organism>
<comment type="caution">
    <text evidence="15">The sequence shown here is derived from an EMBL/GenBank/DDBJ whole genome shotgun (WGS) entry which is preliminary data.</text>
</comment>
<accession>A0A4Y8RVH4</accession>
<evidence type="ECO:0000256" key="6">
    <source>
        <dbReference type="ARBA" id="ARBA00022438"/>
    </source>
</evidence>
<evidence type="ECO:0000256" key="2">
    <source>
        <dbReference type="ARBA" id="ARBA00004496"/>
    </source>
</evidence>
<evidence type="ECO:0000256" key="1">
    <source>
        <dbReference type="ARBA" id="ARBA00001585"/>
    </source>
</evidence>
<evidence type="ECO:0000259" key="14">
    <source>
        <dbReference type="Pfam" id="PF00561"/>
    </source>
</evidence>
<keyword evidence="9 11" id="KW-0378">Hydrolase</keyword>
<dbReference type="EC" id="3.4.11.5" evidence="4 11"/>
<dbReference type="OrthoDB" id="9796770at2"/>
<feature type="active site" evidence="12">
    <location>
        <position position="269"/>
    </location>
</feature>
<dbReference type="InterPro" id="IPR005944">
    <property type="entry name" value="Pro_iminopeptidase"/>
</dbReference>
<evidence type="ECO:0000256" key="5">
    <source>
        <dbReference type="ARBA" id="ARBA00021843"/>
    </source>
</evidence>
<evidence type="ECO:0000256" key="11">
    <source>
        <dbReference type="PIRNR" id="PIRNR006431"/>
    </source>
</evidence>
<dbReference type="InterPro" id="IPR000073">
    <property type="entry name" value="AB_hydrolase_1"/>
</dbReference>
<dbReference type="Pfam" id="PF00561">
    <property type="entry name" value="Abhydrolase_1"/>
    <property type="match status" value="1"/>
</dbReference>
<evidence type="ECO:0000313" key="15">
    <source>
        <dbReference type="EMBL" id="TFF27454.1"/>
    </source>
</evidence>
<comment type="catalytic activity">
    <reaction evidence="1 11 13">
        <text>Release of N-terminal proline from a peptide.</text>
        <dbReference type="EC" id="3.4.11.5"/>
    </reaction>
</comment>
<evidence type="ECO:0000256" key="12">
    <source>
        <dbReference type="PIRSR" id="PIRSR006431-1"/>
    </source>
</evidence>
<protein>
    <recommendedName>
        <fullName evidence="5 11">Proline iminopeptidase</fullName>
        <shortName evidence="11">PIP</shortName>
        <ecNumber evidence="4 11">3.4.11.5</ecNumber>
    </recommendedName>
    <alternativeName>
        <fullName evidence="10 11">Prolyl aminopeptidase</fullName>
    </alternativeName>
</protein>
<dbReference type="EMBL" id="SOZD01000001">
    <property type="protein sequence ID" value="TFF27454.1"/>
    <property type="molecule type" value="Genomic_DNA"/>
</dbReference>
<dbReference type="Proteomes" id="UP000298179">
    <property type="component" value="Unassembled WGS sequence"/>
</dbReference>
<dbReference type="SUPFAM" id="SSF53474">
    <property type="entry name" value="alpha/beta-Hydrolases"/>
    <property type="match status" value="1"/>
</dbReference>
<keyword evidence="8 11" id="KW-0645">Protease</keyword>
<gene>
    <name evidence="15" type="primary">pip</name>
    <name evidence="15" type="ORF">E3C22_03070</name>
</gene>
<dbReference type="NCBIfam" id="TIGR01249">
    <property type="entry name" value="pro_imino_pep_1"/>
    <property type="match status" value="1"/>
</dbReference>
<dbReference type="InterPro" id="IPR002410">
    <property type="entry name" value="Peptidase_S33"/>
</dbReference>
<reference evidence="15 16" key="1">
    <citation type="submission" date="2019-03" db="EMBL/GenBank/DDBJ databases">
        <title>Jiella endophytica sp. nov., a novel endophytic bacterium isolated from root of Ficus microcarpa Linn. f.</title>
        <authorList>
            <person name="Tuo L."/>
        </authorList>
    </citation>
    <scope>NUCLEOTIDE SEQUENCE [LARGE SCALE GENOMIC DNA]</scope>
    <source>
        <strain evidence="15 16">CBS5Q-3</strain>
    </source>
</reference>
<dbReference type="PRINTS" id="PR00793">
    <property type="entry name" value="PROAMNOPTASE"/>
</dbReference>
<dbReference type="AlphaFoldDB" id="A0A4Y8RVH4"/>
<feature type="active site" description="Proton donor" evidence="12">
    <location>
        <position position="297"/>
    </location>
</feature>
<feature type="domain" description="AB hydrolase-1" evidence="14">
    <location>
        <begin position="38"/>
        <end position="298"/>
    </location>
</feature>
<feature type="active site" description="Nucleophile" evidence="12">
    <location>
        <position position="112"/>
    </location>
</feature>
<sequence length="319" mass="35973">MTLRKPYPPIEPYRMGRLEVGGGHELYFEECGNPEGMPVVFLHGGPGSGASAHHRRLFDPQRYRIILFDQRGCGRSVPLGSLEANTTWHLVDDLERLRRHLKVDRWLLFGGSWGATLALAYAEAHAGRALGLILRGIFSGRRSELDWFYEWGANRLFPDQWENLVARIPANEQDDLIAAYRRRLTDPDRAVRAQAASAWTAWEAATVMLRTSTPPLPSTAATQTDGQIAFARIENHFFFHELWLEEGQLLADIERLADTPGIIVQGRYDVVTPAITSWQIAQAWPKADYRLVEGAGHAFGEPAILHELLEATDRFVTDH</sequence>